<dbReference type="AlphaFoldDB" id="A0AAJ0UEU1"/>
<proteinExistence type="predicted"/>
<gene>
    <name evidence="1" type="ORF">CCR82_06235</name>
</gene>
<reference evidence="1" key="1">
    <citation type="submission" date="2017-05" db="EMBL/GenBank/DDBJ databases">
        <authorList>
            <person name="Imhoff J.F."/>
            <person name="Rahn T."/>
            <person name="Kuenzel S."/>
            <person name="Neulinger S.C."/>
        </authorList>
    </citation>
    <scope>NUCLEOTIDE SEQUENCE</scope>
    <source>
        <strain evidence="1">DSM 4395</strain>
    </source>
</reference>
<reference evidence="1" key="2">
    <citation type="journal article" date="2020" name="Microorganisms">
        <title>Osmotic Adaptation and Compatible Solute Biosynthesis of Phototrophic Bacteria as Revealed from Genome Analyses.</title>
        <authorList>
            <person name="Imhoff J.F."/>
            <person name="Rahn T."/>
            <person name="Kunzel S."/>
            <person name="Keller A."/>
            <person name="Neulinger S.C."/>
        </authorList>
    </citation>
    <scope>NUCLEOTIDE SEQUENCE</scope>
    <source>
        <strain evidence="1">DSM 4395</strain>
    </source>
</reference>
<name>A0AAJ0UEU1_HALSE</name>
<sequence length="145" mass="16012">MPLVLALLAPGAAAQADEDFELEQLELVCIEQPMRAVSFGEPGELSYGEQAPKEADPIEVRVTKSRPGEDFNYDFAIIESSTDDLETDEAIWLGDKQVEAQQGRFKLNLSNLVMTLTETDPDGSAHFRRFECENRSGEEAAAESD</sequence>
<organism evidence="1 2">
    <name type="scientific">Halochromatium salexigens</name>
    <name type="common">Chromatium salexigens</name>
    <dbReference type="NCBI Taxonomy" id="49447"/>
    <lineage>
        <taxon>Bacteria</taxon>
        <taxon>Pseudomonadati</taxon>
        <taxon>Pseudomonadota</taxon>
        <taxon>Gammaproteobacteria</taxon>
        <taxon>Chromatiales</taxon>
        <taxon>Chromatiaceae</taxon>
        <taxon>Halochromatium</taxon>
    </lineage>
</organism>
<keyword evidence="2" id="KW-1185">Reference proteome</keyword>
<dbReference type="Proteomes" id="UP001296967">
    <property type="component" value="Unassembled WGS sequence"/>
</dbReference>
<evidence type="ECO:0000313" key="2">
    <source>
        <dbReference type="Proteomes" id="UP001296967"/>
    </source>
</evidence>
<accession>A0AAJ0UEU1</accession>
<protein>
    <submittedName>
        <fullName evidence="1">Uncharacterized protein</fullName>
    </submittedName>
</protein>
<evidence type="ECO:0000313" key="1">
    <source>
        <dbReference type="EMBL" id="MBK5930132.1"/>
    </source>
</evidence>
<comment type="caution">
    <text evidence="1">The sequence shown here is derived from an EMBL/GenBank/DDBJ whole genome shotgun (WGS) entry which is preliminary data.</text>
</comment>
<dbReference type="EMBL" id="NHSF01000043">
    <property type="protein sequence ID" value="MBK5930132.1"/>
    <property type="molecule type" value="Genomic_DNA"/>
</dbReference>